<dbReference type="AlphaFoldDB" id="A0A410FZC3"/>
<dbReference type="InterPro" id="IPR029058">
    <property type="entry name" value="AB_hydrolase_fold"/>
</dbReference>
<dbReference type="KEGG" id="aev:EI546_00840"/>
<organism evidence="1 2">
    <name type="scientific">Aequorivita ciconiae</name>
    <dbReference type="NCBI Taxonomy" id="2494375"/>
    <lineage>
        <taxon>Bacteria</taxon>
        <taxon>Pseudomonadati</taxon>
        <taxon>Bacteroidota</taxon>
        <taxon>Flavobacteriia</taxon>
        <taxon>Flavobacteriales</taxon>
        <taxon>Flavobacteriaceae</taxon>
        <taxon>Aequorivita</taxon>
    </lineage>
</organism>
<name>A0A410FZC3_9FLAO</name>
<proteinExistence type="predicted"/>
<keyword evidence="2" id="KW-1185">Reference proteome</keyword>
<accession>A0A410FZC3</accession>
<gene>
    <name evidence="1" type="ORF">EI546_00840</name>
</gene>
<dbReference type="OrthoDB" id="1118894at2"/>
<dbReference type="Gene3D" id="3.40.50.1820">
    <property type="entry name" value="alpha/beta hydrolase"/>
    <property type="match status" value="1"/>
</dbReference>
<dbReference type="Proteomes" id="UP000285517">
    <property type="component" value="Chromosome"/>
</dbReference>
<sequence>MQKPKVKPALILLSDLWGEEKSDWVENYKMALREYFDIECYDSCVLGDVRTTGYDEKHIHDQFVNSGIEMAVEKLVLQVPDAPYILGFSVGGVIAWKAALAGIKAKRIFAVSSTRLRYETQKPSGLVELFYGENDLYTPTRKWFQQMGITQKLYKDADHEFYKKPAIAEDICNRIISSLKRDRPQ</sequence>
<protein>
    <submittedName>
        <fullName evidence="1">Alpha/beta hydrolase</fullName>
    </submittedName>
</protein>
<dbReference type="GO" id="GO:0016787">
    <property type="term" value="F:hydrolase activity"/>
    <property type="evidence" value="ECO:0007669"/>
    <property type="project" value="UniProtKB-KW"/>
</dbReference>
<keyword evidence="1" id="KW-0378">Hydrolase</keyword>
<reference evidence="1 2" key="1">
    <citation type="submission" date="2019-01" db="EMBL/GenBank/DDBJ databases">
        <title>Complete genome sequencing of Aequorivita sp. H23M31.</title>
        <authorList>
            <person name="Bae J.-W."/>
        </authorList>
    </citation>
    <scope>NUCLEOTIDE SEQUENCE [LARGE SCALE GENOMIC DNA]</scope>
    <source>
        <strain evidence="1 2">H23M31</strain>
    </source>
</reference>
<evidence type="ECO:0000313" key="1">
    <source>
        <dbReference type="EMBL" id="QAA80365.1"/>
    </source>
</evidence>
<dbReference type="SUPFAM" id="SSF53474">
    <property type="entry name" value="alpha/beta-Hydrolases"/>
    <property type="match status" value="1"/>
</dbReference>
<dbReference type="EMBL" id="CP034951">
    <property type="protein sequence ID" value="QAA80365.1"/>
    <property type="molecule type" value="Genomic_DNA"/>
</dbReference>
<dbReference type="RefSeq" id="WP_128248766.1">
    <property type="nucleotide sequence ID" value="NZ_CP034951.1"/>
</dbReference>
<evidence type="ECO:0000313" key="2">
    <source>
        <dbReference type="Proteomes" id="UP000285517"/>
    </source>
</evidence>